<gene>
    <name evidence="3" type="ORF">CHLRE_10g419200v5</name>
</gene>
<organism evidence="3 4">
    <name type="scientific">Chlamydomonas reinhardtii</name>
    <name type="common">Chlamydomonas smithii</name>
    <dbReference type="NCBI Taxonomy" id="3055"/>
    <lineage>
        <taxon>Eukaryota</taxon>
        <taxon>Viridiplantae</taxon>
        <taxon>Chlorophyta</taxon>
        <taxon>core chlorophytes</taxon>
        <taxon>Chlorophyceae</taxon>
        <taxon>CS clade</taxon>
        <taxon>Chlamydomonadales</taxon>
        <taxon>Chlamydomonadaceae</taxon>
        <taxon>Chlamydomonas</taxon>
    </lineage>
</organism>
<feature type="compositionally biased region" description="Low complexity" evidence="1">
    <location>
        <begin position="845"/>
        <end position="855"/>
    </location>
</feature>
<proteinExistence type="predicted"/>
<feature type="compositionally biased region" description="Low complexity" evidence="1">
    <location>
        <begin position="2429"/>
        <end position="2442"/>
    </location>
</feature>
<feature type="region of interest" description="Disordered" evidence="1">
    <location>
        <begin position="2085"/>
        <end position="2127"/>
    </location>
</feature>
<dbReference type="InterPro" id="IPR006626">
    <property type="entry name" value="PbH1"/>
</dbReference>
<dbReference type="KEGG" id="cre:CHLRE_10g419200v5"/>
<dbReference type="PANTHER" id="PTHR11319">
    <property type="entry name" value="G PROTEIN-COUPLED RECEPTOR-RELATED"/>
    <property type="match status" value="1"/>
</dbReference>
<feature type="compositionally biased region" description="Gly residues" evidence="1">
    <location>
        <begin position="2110"/>
        <end position="2121"/>
    </location>
</feature>
<evidence type="ECO:0000313" key="3">
    <source>
        <dbReference type="EMBL" id="PNW77026.1"/>
    </source>
</evidence>
<feature type="region of interest" description="Disordered" evidence="1">
    <location>
        <begin position="2298"/>
        <end position="2330"/>
    </location>
</feature>
<dbReference type="Proteomes" id="UP000006906">
    <property type="component" value="Chromosome 10"/>
</dbReference>
<feature type="compositionally biased region" description="Polar residues" evidence="1">
    <location>
        <begin position="2493"/>
        <end position="2505"/>
    </location>
</feature>
<feature type="compositionally biased region" description="Low complexity" evidence="1">
    <location>
        <begin position="1009"/>
        <end position="1022"/>
    </location>
</feature>
<dbReference type="SMART" id="SM00710">
    <property type="entry name" value="PbH1"/>
    <property type="match status" value="11"/>
</dbReference>
<keyword evidence="2" id="KW-0812">Transmembrane</keyword>
<feature type="compositionally biased region" description="Low complexity" evidence="1">
    <location>
        <begin position="2364"/>
        <end position="2378"/>
    </location>
</feature>
<accession>A0A2K3D922</accession>
<evidence type="ECO:0000313" key="4">
    <source>
        <dbReference type="Proteomes" id="UP000006906"/>
    </source>
</evidence>
<feature type="compositionally biased region" description="Pro residues" evidence="1">
    <location>
        <begin position="2459"/>
        <end position="2476"/>
    </location>
</feature>
<protein>
    <recommendedName>
        <fullName evidence="5">Right handed beta helix domain-containing protein</fullName>
    </recommendedName>
</protein>
<feature type="region of interest" description="Disordered" evidence="1">
    <location>
        <begin position="2364"/>
        <end position="2556"/>
    </location>
</feature>
<keyword evidence="4" id="KW-1185">Reference proteome</keyword>
<dbReference type="InParanoid" id="A0A2K3D922"/>
<evidence type="ECO:0000256" key="2">
    <source>
        <dbReference type="SAM" id="Phobius"/>
    </source>
</evidence>
<feature type="compositionally biased region" description="Gly residues" evidence="1">
    <location>
        <begin position="2535"/>
        <end position="2547"/>
    </location>
</feature>
<feature type="compositionally biased region" description="Pro residues" evidence="1">
    <location>
        <begin position="1840"/>
        <end position="1853"/>
    </location>
</feature>
<feature type="compositionally biased region" description="Low complexity" evidence="1">
    <location>
        <begin position="789"/>
        <end position="804"/>
    </location>
</feature>
<feature type="compositionally biased region" description="Polar residues" evidence="1">
    <location>
        <begin position="1771"/>
        <end position="1780"/>
    </location>
</feature>
<feature type="transmembrane region" description="Helical" evidence="2">
    <location>
        <begin position="2799"/>
        <end position="2822"/>
    </location>
</feature>
<dbReference type="GeneID" id="5728309"/>
<feature type="compositionally biased region" description="Polar residues" evidence="1">
    <location>
        <begin position="2088"/>
        <end position="2101"/>
    </location>
</feature>
<keyword evidence="2" id="KW-1133">Transmembrane helix</keyword>
<feature type="region of interest" description="Disordered" evidence="1">
    <location>
        <begin position="1760"/>
        <end position="1783"/>
    </location>
</feature>
<evidence type="ECO:0000256" key="1">
    <source>
        <dbReference type="SAM" id="MobiDB-lite"/>
    </source>
</evidence>
<dbReference type="OrthoDB" id="548870at2759"/>
<dbReference type="EMBL" id="CM008971">
    <property type="protein sequence ID" value="PNW77026.1"/>
    <property type="molecule type" value="Genomic_DNA"/>
</dbReference>
<feature type="region of interest" description="Disordered" evidence="1">
    <location>
        <begin position="783"/>
        <end position="858"/>
    </location>
</feature>
<reference evidence="3 4" key="1">
    <citation type="journal article" date="2007" name="Science">
        <title>The Chlamydomonas genome reveals the evolution of key animal and plant functions.</title>
        <authorList>
            <person name="Merchant S.S."/>
            <person name="Prochnik S.E."/>
            <person name="Vallon O."/>
            <person name="Harris E.H."/>
            <person name="Karpowicz S.J."/>
            <person name="Witman G.B."/>
            <person name="Terry A."/>
            <person name="Salamov A."/>
            <person name="Fritz-Laylin L.K."/>
            <person name="Marechal-Drouard L."/>
            <person name="Marshall W.F."/>
            <person name="Qu L.H."/>
            <person name="Nelson D.R."/>
            <person name="Sanderfoot A.A."/>
            <person name="Spalding M.H."/>
            <person name="Kapitonov V.V."/>
            <person name="Ren Q."/>
            <person name="Ferris P."/>
            <person name="Lindquist E."/>
            <person name="Shapiro H."/>
            <person name="Lucas S.M."/>
            <person name="Grimwood J."/>
            <person name="Schmutz J."/>
            <person name="Cardol P."/>
            <person name="Cerutti H."/>
            <person name="Chanfreau G."/>
            <person name="Chen C.L."/>
            <person name="Cognat V."/>
            <person name="Croft M.T."/>
            <person name="Dent R."/>
            <person name="Dutcher S."/>
            <person name="Fernandez E."/>
            <person name="Fukuzawa H."/>
            <person name="Gonzalez-Ballester D."/>
            <person name="Gonzalez-Halphen D."/>
            <person name="Hallmann A."/>
            <person name="Hanikenne M."/>
            <person name="Hippler M."/>
            <person name="Inwood W."/>
            <person name="Jabbari K."/>
            <person name="Kalanon M."/>
            <person name="Kuras R."/>
            <person name="Lefebvre P.A."/>
            <person name="Lemaire S.D."/>
            <person name="Lobanov A.V."/>
            <person name="Lohr M."/>
            <person name="Manuell A."/>
            <person name="Meier I."/>
            <person name="Mets L."/>
            <person name="Mittag M."/>
            <person name="Mittelmeier T."/>
            <person name="Moroney J.V."/>
            <person name="Moseley J."/>
            <person name="Napoli C."/>
            <person name="Nedelcu A.M."/>
            <person name="Niyogi K."/>
            <person name="Novoselov S.V."/>
            <person name="Paulsen I.T."/>
            <person name="Pazour G."/>
            <person name="Purton S."/>
            <person name="Ral J.P."/>
            <person name="Riano-Pachon D.M."/>
            <person name="Riekhof W."/>
            <person name="Rymarquis L."/>
            <person name="Schroda M."/>
            <person name="Stern D."/>
            <person name="Umen J."/>
            <person name="Willows R."/>
            <person name="Wilson N."/>
            <person name="Zimmer S.L."/>
            <person name="Allmer J."/>
            <person name="Balk J."/>
            <person name="Bisova K."/>
            <person name="Chen C.J."/>
            <person name="Elias M."/>
            <person name="Gendler K."/>
            <person name="Hauser C."/>
            <person name="Lamb M.R."/>
            <person name="Ledford H."/>
            <person name="Long J.C."/>
            <person name="Minagawa J."/>
            <person name="Page M.D."/>
            <person name="Pan J."/>
            <person name="Pootakham W."/>
            <person name="Roje S."/>
            <person name="Rose A."/>
            <person name="Stahlberg E."/>
            <person name="Terauchi A.M."/>
            <person name="Yang P."/>
            <person name="Ball S."/>
            <person name="Bowler C."/>
            <person name="Dieckmann C.L."/>
            <person name="Gladyshev V.N."/>
            <person name="Green P."/>
            <person name="Jorgensen R."/>
            <person name="Mayfield S."/>
            <person name="Mueller-Roeber B."/>
            <person name="Rajamani S."/>
            <person name="Sayre R.T."/>
            <person name="Brokstein P."/>
            <person name="Dubchak I."/>
            <person name="Goodstein D."/>
            <person name="Hornick L."/>
            <person name="Huang Y.W."/>
            <person name="Jhaveri J."/>
            <person name="Luo Y."/>
            <person name="Martinez D."/>
            <person name="Ngau W.C."/>
            <person name="Otillar B."/>
            <person name="Poliakov A."/>
            <person name="Porter A."/>
            <person name="Szajkowski L."/>
            <person name="Werner G."/>
            <person name="Zhou K."/>
            <person name="Grigoriev I.V."/>
            <person name="Rokhsar D.S."/>
            <person name="Grossman A.R."/>
        </authorList>
    </citation>
    <scope>NUCLEOTIDE SEQUENCE [LARGE SCALE GENOMIC DNA]</scope>
    <source>
        <strain evidence="4">CC-503</strain>
    </source>
</reference>
<dbReference type="ExpressionAtlas" id="A0A2K3D922">
    <property type="expression patterns" value="baseline"/>
</dbReference>
<feature type="compositionally biased region" description="Polar residues" evidence="1">
    <location>
        <begin position="2514"/>
        <end position="2532"/>
    </location>
</feature>
<keyword evidence="2" id="KW-0472">Membrane</keyword>
<feature type="region of interest" description="Disordered" evidence="1">
    <location>
        <begin position="2009"/>
        <end position="2057"/>
    </location>
</feature>
<dbReference type="SUPFAM" id="SSF51126">
    <property type="entry name" value="Pectin lyase-like"/>
    <property type="match status" value="1"/>
</dbReference>
<dbReference type="PANTHER" id="PTHR11319:SF35">
    <property type="entry name" value="OUTER MEMBRANE PROTEIN PMPC-RELATED"/>
    <property type="match status" value="1"/>
</dbReference>
<name>A0A2K3D922_CHLRE</name>
<dbReference type="RefSeq" id="XP_042919833.1">
    <property type="nucleotide sequence ID" value="XM_043066435.1"/>
</dbReference>
<feature type="region of interest" description="Disordered" evidence="1">
    <location>
        <begin position="367"/>
        <end position="391"/>
    </location>
</feature>
<dbReference type="InterPro" id="IPR011050">
    <property type="entry name" value="Pectin_lyase_fold/virulence"/>
</dbReference>
<feature type="transmembrane region" description="Helical" evidence="2">
    <location>
        <begin position="2214"/>
        <end position="2242"/>
    </location>
</feature>
<evidence type="ECO:0008006" key="5">
    <source>
        <dbReference type="Google" id="ProtNLM"/>
    </source>
</evidence>
<feature type="region of interest" description="Disordered" evidence="1">
    <location>
        <begin position="1825"/>
        <end position="1878"/>
    </location>
</feature>
<feature type="compositionally biased region" description="Low complexity" evidence="1">
    <location>
        <begin position="2300"/>
        <end position="2330"/>
    </location>
</feature>
<feature type="region of interest" description="Disordered" evidence="1">
    <location>
        <begin position="2622"/>
        <end position="2648"/>
    </location>
</feature>
<feature type="region of interest" description="Disordered" evidence="1">
    <location>
        <begin position="1005"/>
        <end position="1025"/>
    </location>
</feature>
<feature type="compositionally biased region" description="Low complexity" evidence="1">
    <location>
        <begin position="817"/>
        <end position="834"/>
    </location>
</feature>
<sequence length="2897" mass="288157">MTLTLLGGGSRFLCVGNITGSAIVVAPGASVVVNNITFERCAPAVVLQPSLSGQGSNVSAVSATAATFNGCTFAQNRGGKTLAANGTSLAPPYPLAPSAIAALGVGGSSVSLRVADCAFLGNGVAGAVPTAVDLRATSPPIGVRCIGDSSSNSSGRGVCRTVIERTSFLGNTGALAAAAHMHCQGTASCSLQLREVQASSDNIAMPNLTTTTTTTNATVGGIVPRPGVVAYIDDWMQRGVALDPALFSMAVTDVPGPTSVSEPANAPRAAVSVERCALAAPPNASALWAAHVPSLPPVQVGSLNLTLVDSNFTQGWRVVWAKAGLNRATVTRCRFAGITGGAALVLNQACRTVALMDTVFEDNDLTSNGGGVSSSSGSSSSGSSSNSRGNVGTDPLVVINTALGNAQPMAESSTVTTNATGDLVRVTFQRCALTNNTVNTTSGVLWLTDTTYSQISATSTANPSSWLAPRLVSTRLESNTNWGRNTLHVGESATPLYAALPFAPIIRLDACRGFFANNLTALGNTGNVLVFTASATGAPRLLYSTLSNNTVAPGALGAAAVTFYLAALSGRAADAARLSAEPAVIGGGAFGVARPSRVGGGAAAVLKTVPARGPAIEVSITGCTFAANSAAARGGALAIQGGGALTIRNSTFDSNVAGARLAAWRLPPQSDGRRDPANGGGGVWADDVSSALQVANCTFRRNAAEGHGGGLRVSNFADLQLLDSVLADNYATDTGGGAALVSGGSGGGAGAAGLLLGADNAATPTRTLLSACRFSRNQAGTYFRPPAAPGDSSGAAPGTSSAVGFPWSDPRKSAVTSSSGSSGGSSSSSDSDGSAPATGRRALRQAGQQDVDQQQRPYDSLTDAVAAAGGLRLVGGAHAAGLGGGLYVSDVRLRVECGCVWADNAAAVGGGKFAGGEAGRLVLGAPNCTLPLPVTAVNGSKSTSNSTAAAPVAADDRVYGGVQYGIAFVRNQAVVGGGLAAADGVMVSAGVREDVATRVAALAGGGSSGSSATGSNAAGTTGPQAVSEALRRDAVGPGAAVLLLANNTAASGGGLSVAAASTVLLYGAQLLDNTAAAIDQLDMNGKDEEQGVADVLGAYGCGLGAGGGVCVSGSPDLSLLQLSGGALAGNAAEFAGGLFLTARYAATTCPDTTSRLCFAAVLEGVAASGNWARQAGGVGYWTHEGLLQVVRCGSNTSASNNSSSISAGDWRASDAELVNFPNVAPALAAASLQPCPDWSASGGAATANAAGGHGPLLTSTPYALCPAVKGDGVAARAAAQGQALPAGAVALPVLTAAAAKGGGTTASAAAAAAAALYHTSNVELGLSVAVLDYYGQVFSSDLPRELYVTAINGRPAKWPSRSSVSTAAGPAATAAAAGADVVPAVLTAATAAATATALASNGSASFRMRPRSTGFAAEQGVFFTAVYSDDVVTRQLDTRQAAVRLLLRSCLLNEERPDSAAECAPCAPSFYRWSVEGLQLGREDFESYDPVGVSRCMPCPDNAACSLPPQDDPTGSQPLAAWGLGNAQLAQLLQPLGPQGARPLARRALETGGTEPPRINGSSLADFLHAAKSELGAAVELGDRPDVEVFDAGGPAKSPVAGGTAASLLRGVVVPDDGYWHSSMFSGQILECFNDQACSGDGRGAALAKLQAVAAVSFALHRFQAAAAANFSGDAVDVSAYLARTAALQSAYTAAQCGEGYTGPLCGKCAPGYGWQDGGRCIKCPSAGVNTTYYVLTTLFTLLALFLVVRADWLSLQAHSHNKKSSKGQKDSANAGSSSLGRADSAAQHAAAAAANGATGGIDLGAAPSQLPSCLSYQQYSVQPQSPYPPVSPKATSPYPSSPLPPQLQPAPPHHSGAEHQQPPPVLQGDSRRSVLSAAADPAAAAAAADDGGLLVGPTDTLGAAGQAAGAVAMAAAGAAAGATAGGSSKSAFLDASGSISNGVTRMPVAEGNEYLPYPGTTAIATAIAVECSSHEFESSLSATSAATSATAPAMGPAADAVAAVSTAPPAALQSGHSITRRDARKPHSGNQQQALLPPPVSPARSGQLEPAPSSPQVLNVHAHRQASAALALPQAHVLKAVVEGSEGTHSSGARTPTGTPAGNVADGVSGRGGGGGGGSGHWSLKTWDNKDVNEEAKQCYRDNVSESYQSSFSSLIKVLVSYLQVLALIRQVDMPLTERVGHYLRGVEQVTSFPGSLVSIDCSLPEVSGTSKAFLRTVLAALSPFYVWLGFSAMGVAYLLLSHGRNSVMRKASHRRRSDLLQAQQQQAQQQALQKHGSGAVAMAGVSAAAHPSIGGAASSLVQQQSPQSSRILDSSRESSATSAGTASAGVAAGAARDPAASELAAEAPAAVAASSSNRRLAAAATTGARGGISLRSRPPPGPSRLGGDPHGLAMTGTSGRDLSTGGDTAGGTPASDLGSTAGGTGAGDSSYSAASAQQGSEQLAPGGTDAVHALLAHPPPLAPLPPVPPPPPPLHTSGTGMGSEPAAGGQFLQSSSQWPTHLSSDPEIGIQVSESQDQGSTWPHSPTSDPNGGPAGGSHNGGGNGHVNLGQSQLMPAPGTEAALVAVATAVGTTAAAGATLGAGAGAGTSPVISPFQMAANAAGIVTPATSRLNMFGSGAAPTPASASAPLPHGPPARHAAAAAAAPASDPSGALVPAGQTASGAGLQGMASGAHGVGVLNGFGSGGVALAQQPSQAPLQASTDAADSGINPFLLRLGQLVTLTAMNTLFFFYPSVVTALLAIFSCQGLDSTSLDPLGDPGVLADAAGLYTAPNGYWTEDMSQECYVGRHAGLAFGLGVPGLVFIAAGWPLVVSGLAIAVSRTRHHKPTAAAVQSHTQHLQRLPSSISTAGAGHLHRDWRLNVRKALKPYYHEYRDSCCGWEFVELALIIGRGEL</sequence>
<dbReference type="Gramene" id="PNW77026">
    <property type="protein sequence ID" value="PNW77026"/>
    <property type="gene ID" value="CHLRE_10g419200v5"/>
</dbReference>
<feature type="transmembrane region" description="Helical" evidence="2">
    <location>
        <begin position="2722"/>
        <end position="2746"/>
    </location>
</feature>
<feature type="compositionally biased region" description="Low complexity" evidence="1">
    <location>
        <begin position="373"/>
        <end position="391"/>
    </location>
</feature>